<evidence type="ECO:0000256" key="5">
    <source>
        <dbReference type="SAM" id="Phobius"/>
    </source>
</evidence>
<dbReference type="InterPro" id="IPR029063">
    <property type="entry name" value="SAM-dependent_MTases_sf"/>
</dbReference>
<dbReference type="CDD" id="cd02440">
    <property type="entry name" value="AdoMet_MTases"/>
    <property type="match status" value="1"/>
</dbReference>
<dbReference type="GO" id="GO:0032259">
    <property type="term" value="P:methylation"/>
    <property type="evidence" value="ECO:0007669"/>
    <property type="project" value="UniProtKB-KW"/>
</dbReference>
<dbReference type="GO" id="GO:0003676">
    <property type="term" value="F:nucleic acid binding"/>
    <property type="evidence" value="ECO:0007669"/>
    <property type="project" value="InterPro"/>
</dbReference>
<accession>A0AAD9TM60</accession>
<evidence type="ECO:0000256" key="4">
    <source>
        <dbReference type="SAM" id="MobiDB-lite"/>
    </source>
</evidence>
<feature type="region of interest" description="Disordered" evidence="4">
    <location>
        <begin position="423"/>
        <end position="452"/>
    </location>
</feature>
<dbReference type="PANTHER" id="PTHR47441">
    <property type="match status" value="1"/>
</dbReference>
<dbReference type="InterPro" id="IPR004556">
    <property type="entry name" value="HemK-like"/>
</dbReference>
<proteinExistence type="predicted"/>
<dbReference type="PROSITE" id="PS00092">
    <property type="entry name" value="N6_MTASE"/>
    <property type="match status" value="1"/>
</dbReference>
<dbReference type="EMBL" id="JANJYI010000008">
    <property type="protein sequence ID" value="KAK2638600.1"/>
    <property type="molecule type" value="Genomic_DNA"/>
</dbReference>
<keyword evidence="5" id="KW-0812">Transmembrane</keyword>
<evidence type="ECO:0000313" key="6">
    <source>
        <dbReference type="EMBL" id="KAK2638600.1"/>
    </source>
</evidence>
<dbReference type="Gene3D" id="3.40.50.150">
    <property type="entry name" value="Vaccinia Virus protein VP39"/>
    <property type="match status" value="1"/>
</dbReference>
<dbReference type="AlphaFoldDB" id="A0AAD9TM60"/>
<dbReference type="PANTHER" id="PTHR47441:SF3">
    <property type="entry name" value="RELEASE FACTOR GLUTAMINE METHYLTRANSFERASE"/>
    <property type="match status" value="1"/>
</dbReference>
<keyword evidence="2" id="KW-0808">Transferase</keyword>
<dbReference type="InterPro" id="IPR002052">
    <property type="entry name" value="DNA_methylase_N6_adenine_CS"/>
</dbReference>
<comment type="caution">
    <text evidence="6">The sequence shown here is derived from an EMBL/GenBank/DDBJ whole genome shotgun (WGS) entry which is preliminary data.</text>
</comment>
<keyword evidence="5" id="KW-0472">Membrane</keyword>
<sequence>MKLSLIRTYSCNTFPIFNKPKTQSLSLCARFRRPICSSSLKPKTPLFLRPPNYSATLSDLKKWHDWAKTLSSSIGSSFVDSDNGPDPSLLHRELNWLIEDSLEDHSLIPQLGIQDNSTNVRLRVDIDELYSLWKQRIEERKPFQYIVGCEHWRDLVLSVEEGVFIPRPETELLIDSVSHVVSNNEELRTGLWVDLGTGSGAIAIGIGRILGSRGRLIAIDLNPLAASVASFNVQRYGLQDVIEIRQGSWFEPLKDIEIEEKLSGVICNPPYIPSDDIPGLQAEVRTHEPRLALDGGLDGTDDLLYLCNRTASLLKPGGFFAFETNGEKQCKFLVDYLENDNAGLHRANNQLKEVMSATATILSSYTNLILSSRKQQQLLPRLFVGTGILNQLIAKRNRSYHANQKKKLNHRFSVYAATEGSAKSSESEETIPSWAKPDSDEPPPWASGEDKDASQQGFEIPFFVYLLASAVTAIAAIGSIFEYVNQRPVFGILNSDSIFYAPLLGFFAFTGIPTSAFLWFKSVQTANKEAEEQDKRDGYL</sequence>
<organism evidence="6 7">
    <name type="scientific">Dipteronia dyeriana</name>
    <dbReference type="NCBI Taxonomy" id="168575"/>
    <lineage>
        <taxon>Eukaryota</taxon>
        <taxon>Viridiplantae</taxon>
        <taxon>Streptophyta</taxon>
        <taxon>Embryophyta</taxon>
        <taxon>Tracheophyta</taxon>
        <taxon>Spermatophyta</taxon>
        <taxon>Magnoliopsida</taxon>
        <taxon>eudicotyledons</taxon>
        <taxon>Gunneridae</taxon>
        <taxon>Pentapetalae</taxon>
        <taxon>rosids</taxon>
        <taxon>malvids</taxon>
        <taxon>Sapindales</taxon>
        <taxon>Sapindaceae</taxon>
        <taxon>Hippocastanoideae</taxon>
        <taxon>Acereae</taxon>
        <taxon>Dipteronia</taxon>
    </lineage>
</organism>
<gene>
    <name evidence="6" type="ORF">Ddye_026395</name>
</gene>
<feature type="transmembrane region" description="Helical" evidence="5">
    <location>
        <begin position="497"/>
        <end position="520"/>
    </location>
</feature>
<dbReference type="NCBIfam" id="TIGR00536">
    <property type="entry name" value="hemK_fam"/>
    <property type="match status" value="1"/>
</dbReference>
<keyword evidence="7" id="KW-1185">Reference proteome</keyword>
<evidence type="ECO:0000256" key="1">
    <source>
        <dbReference type="ARBA" id="ARBA00022603"/>
    </source>
</evidence>
<keyword evidence="5" id="KW-1133">Transmembrane helix</keyword>
<dbReference type="InterPro" id="IPR052663">
    <property type="entry name" value="RF_glutamine_MTase_cyano"/>
</dbReference>
<evidence type="ECO:0000256" key="3">
    <source>
        <dbReference type="ARBA" id="ARBA00022691"/>
    </source>
</evidence>
<dbReference type="GO" id="GO:0008276">
    <property type="term" value="F:protein methyltransferase activity"/>
    <property type="evidence" value="ECO:0007669"/>
    <property type="project" value="InterPro"/>
</dbReference>
<evidence type="ECO:0000256" key="2">
    <source>
        <dbReference type="ARBA" id="ARBA00022679"/>
    </source>
</evidence>
<reference evidence="6" key="1">
    <citation type="journal article" date="2023" name="Plant J.">
        <title>Genome sequences and population genomics provide insights into the demographic history, inbreeding, and mutation load of two 'living fossil' tree species of Dipteronia.</title>
        <authorList>
            <person name="Feng Y."/>
            <person name="Comes H.P."/>
            <person name="Chen J."/>
            <person name="Zhu S."/>
            <person name="Lu R."/>
            <person name="Zhang X."/>
            <person name="Li P."/>
            <person name="Qiu J."/>
            <person name="Olsen K.M."/>
            <person name="Qiu Y."/>
        </authorList>
    </citation>
    <scope>NUCLEOTIDE SEQUENCE</scope>
    <source>
        <strain evidence="6">KIB01</strain>
    </source>
</reference>
<name>A0AAD9TM60_9ROSI</name>
<keyword evidence="3" id="KW-0949">S-adenosyl-L-methionine</keyword>
<evidence type="ECO:0000313" key="7">
    <source>
        <dbReference type="Proteomes" id="UP001280121"/>
    </source>
</evidence>
<feature type="transmembrane region" description="Helical" evidence="5">
    <location>
        <begin position="462"/>
        <end position="485"/>
    </location>
</feature>
<evidence type="ECO:0008006" key="8">
    <source>
        <dbReference type="Google" id="ProtNLM"/>
    </source>
</evidence>
<protein>
    <recommendedName>
        <fullName evidence="8">Methyltransferase small domain-containing protein</fullName>
    </recommendedName>
</protein>
<keyword evidence="1" id="KW-0489">Methyltransferase</keyword>
<dbReference type="GO" id="GO:0008757">
    <property type="term" value="F:S-adenosylmethionine-dependent methyltransferase activity"/>
    <property type="evidence" value="ECO:0007669"/>
    <property type="project" value="UniProtKB-ARBA"/>
</dbReference>
<dbReference type="SUPFAM" id="SSF53335">
    <property type="entry name" value="S-adenosyl-L-methionine-dependent methyltransferases"/>
    <property type="match status" value="1"/>
</dbReference>
<dbReference type="Proteomes" id="UP001280121">
    <property type="component" value="Unassembled WGS sequence"/>
</dbReference>